<evidence type="ECO:0000256" key="1">
    <source>
        <dbReference type="SAM" id="SignalP"/>
    </source>
</evidence>
<name>A0AA39V8K4_9LECA</name>
<reference evidence="2" key="1">
    <citation type="submission" date="2023-03" db="EMBL/GenBank/DDBJ databases">
        <title>Complete genome of Cladonia borealis.</title>
        <authorList>
            <person name="Park H."/>
        </authorList>
    </citation>
    <scope>NUCLEOTIDE SEQUENCE</scope>
    <source>
        <strain evidence="2">ANT050790</strain>
    </source>
</reference>
<gene>
    <name evidence="2" type="ORF">JMJ35_004972</name>
</gene>
<keyword evidence="1" id="KW-0732">Signal</keyword>
<feature type="chain" id="PRO_5041213946" evidence="1">
    <location>
        <begin position="19"/>
        <end position="213"/>
    </location>
</feature>
<feature type="signal peptide" evidence="1">
    <location>
        <begin position="1"/>
        <end position="18"/>
    </location>
</feature>
<dbReference type="AlphaFoldDB" id="A0AA39V8K4"/>
<protein>
    <submittedName>
        <fullName evidence="2">Uncharacterized protein</fullName>
    </submittedName>
</protein>
<proteinExistence type="predicted"/>
<evidence type="ECO:0000313" key="3">
    <source>
        <dbReference type="Proteomes" id="UP001166286"/>
    </source>
</evidence>
<sequence length="213" mass="22770">MKSSVFTAVGLAVGVATACVTPPDAPYTCPTETYNEDIGFDITPVGSTLKGEYHHLTWTGLTVKDVNTGNHTRGIHPHSPHRYALATLAGEVDLSISGTKTTTFDIESLWFGCLAPHNTESGYAAVECQVSIDCDAPSSMEGHLGPSVTTYTPTGTFGQQMQKMDVGYKYCTDVPIWVSTVGGPWDRSQDAVLVIDSVSYVAREGEVELQFGG</sequence>
<keyword evidence="3" id="KW-1185">Reference proteome</keyword>
<dbReference type="EMBL" id="JAFEKC020000009">
    <property type="protein sequence ID" value="KAK0512955.1"/>
    <property type="molecule type" value="Genomic_DNA"/>
</dbReference>
<dbReference type="PROSITE" id="PS51257">
    <property type="entry name" value="PROKAR_LIPOPROTEIN"/>
    <property type="match status" value="1"/>
</dbReference>
<dbReference type="Proteomes" id="UP001166286">
    <property type="component" value="Unassembled WGS sequence"/>
</dbReference>
<organism evidence="2 3">
    <name type="scientific">Cladonia borealis</name>
    <dbReference type="NCBI Taxonomy" id="184061"/>
    <lineage>
        <taxon>Eukaryota</taxon>
        <taxon>Fungi</taxon>
        <taxon>Dikarya</taxon>
        <taxon>Ascomycota</taxon>
        <taxon>Pezizomycotina</taxon>
        <taxon>Lecanoromycetes</taxon>
        <taxon>OSLEUM clade</taxon>
        <taxon>Lecanoromycetidae</taxon>
        <taxon>Lecanorales</taxon>
        <taxon>Lecanorineae</taxon>
        <taxon>Cladoniaceae</taxon>
        <taxon>Cladonia</taxon>
    </lineage>
</organism>
<comment type="caution">
    <text evidence="2">The sequence shown here is derived from an EMBL/GenBank/DDBJ whole genome shotgun (WGS) entry which is preliminary data.</text>
</comment>
<accession>A0AA39V8K4</accession>
<evidence type="ECO:0000313" key="2">
    <source>
        <dbReference type="EMBL" id="KAK0512955.1"/>
    </source>
</evidence>